<comment type="cofactor">
    <cofactor evidence="1">
        <name>Cu(2+)</name>
        <dbReference type="ChEBI" id="CHEBI:29036"/>
    </cofactor>
</comment>
<evidence type="ECO:0000256" key="2">
    <source>
        <dbReference type="ARBA" id="ARBA00004613"/>
    </source>
</evidence>
<evidence type="ECO:0000256" key="5">
    <source>
        <dbReference type="ARBA" id="ARBA00022729"/>
    </source>
</evidence>
<dbReference type="GO" id="GO:0004497">
    <property type="term" value="F:monooxygenase activity"/>
    <property type="evidence" value="ECO:0007669"/>
    <property type="project" value="UniProtKB-KW"/>
</dbReference>
<dbReference type="OrthoDB" id="4849160at2759"/>
<evidence type="ECO:0000256" key="8">
    <source>
        <dbReference type="ARBA" id="ARBA00023008"/>
    </source>
</evidence>
<keyword evidence="10" id="KW-1015">Disulfide bond</keyword>
<evidence type="ECO:0000313" key="19">
    <source>
        <dbReference type="EMBL" id="KAF2665455.1"/>
    </source>
</evidence>
<keyword evidence="3" id="KW-0964">Secreted</keyword>
<dbReference type="InterPro" id="IPR049892">
    <property type="entry name" value="AA9"/>
</dbReference>
<evidence type="ECO:0000256" key="15">
    <source>
        <dbReference type="ARBA" id="ARBA00047174"/>
    </source>
</evidence>
<dbReference type="GO" id="GO:0005576">
    <property type="term" value="C:extracellular region"/>
    <property type="evidence" value="ECO:0007669"/>
    <property type="project" value="UniProtKB-SubCell"/>
</dbReference>
<keyword evidence="12" id="KW-0624">Polysaccharide degradation</keyword>
<gene>
    <name evidence="19" type="ORF">BT63DRAFT_417014</name>
</gene>
<sequence>MHSFLILGSAALAAGHGLLEKITVDGTTYPAFDTRVDHDFPGGVQRIMWGYSKSRVNGTAPVDNVNSPDIACRFNPLVSPALTAPARAGSNITFEWTEWFASHKGPVLTYMGFMPSENISVNQVEFFKIDQDTYDAKTDRRGTHNLIDNNNTRTVTIPSNIKPGTYVVRHEIIGLHFAWQEKTVQGQIGAQPYPNCVKVQVTGSGTDSPPGEKFPGAYGWRDPGLLVNVPPGPAVYKGEHNPPQGPVPVVANTGALSGERGEAYARFKEEKGQAIKHAVASDLKKGMKGLGGCFWEEGADPSTVKCSTINPDNPGPFIGYAQPKESPMYTETPGALMRGQKPPPKLYGNENNPRRRIMV</sequence>
<evidence type="ECO:0000313" key="20">
    <source>
        <dbReference type="Proteomes" id="UP000799302"/>
    </source>
</evidence>
<feature type="domain" description="Auxiliary Activity family 9 catalytic" evidence="18">
    <location>
        <begin position="16"/>
        <end position="229"/>
    </location>
</feature>
<evidence type="ECO:0000256" key="4">
    <source>
        <dbReference type="ARBA" id="ARBA00022723"/>
    </source>
</evidence>
<comment type="catalytic activity">
    <reaction evidence="14">
        <text>[(1-&gt;4)-beta-D-glucosyl]n+m + reduced acceptor + O2 = 4-dehydro-beta-D-glucosyl-[(1-&gt;4)-beta-D-glucosyl]n-1 + [(1-&gt;4)-beta-D-glucosyl]m + acceptor + H2O.</text>
        <dbReference type="EC" id="1.14.99.56"/>
    </reaction>
</comment>
<evidence type="ECO:0000256" key="10">
    <source>
        <dbReference type="ARBA" id="ARBA00023157"/>
    </source>
</evidence>
<evidence type="ECO:0000256" key="17">
    <source>
        <dbReference type="SAM" id="SignalP"/>
    </source>
</evidence>
<dbReference type="CDD" id="cd21175">
    <property type="entry name" value="LPMO_AA9"/>
    <property type="match status" value="1"/>
</dbReference>
<keyword evidence="20" id="KW-1185">Reference proteome</keyword>
<reference evidence="19" key="1">
    <citation type="journal article" date="2020" name="Stud. Mycol.">
        <title>101 Dothideomycetes genomes: a test case for predicting lifestyles and emergence of pathogens.</title>
        <authorList>
            <person name="Haridas S."/>
            <person name="Albert R."/>
            <person name="Binder M."/>
            <person name="Bloem J."/>
            <person name="Labutti K."/>
            <person name="Salamov A."/>
            <person name="Andreopoulos B."/>
            <person name="Baker S."/>
            <person name="Barry K."/>
            <person name="Bills G."/>
            <person name="Bluhm B."/>
            <person name="Cannon C."/>
            <person name="Castanera R."/>
            <person name="Culley D."/>
            <person name="Daum C."/>
            <person name="Ezra D."/>
            <person name="Gonzalez J."/>
            <person name="Henrissat B."/>
            <person name="Kuo A."/>
            <person name="Liang C."/>
            <person name="Lipzen A."/>
            <person name="Lutzoni F."/>
            <person name="Magnuson J."/>
            <person name="Mondo S."/>
            <person name="Nolan M."/>
            <person name="Ohm R."/>
            <person name="Pangilinan J."/>
            <person name="Park H.-J."/>
            <person name="Ramirez L."/>
            <person name="Alfaro M."/>
            <person name="Sun H."/>
            <person name="Tritt A."/>
            <person name="Yoshinaga Y."/>
            <person name="Zwiers L.-H."/>
            <person name="Turgeon B."/>
            <person name="Goodwin S."/>
            <person name="Spatafora J."/>
            <person name="Crous P."/>
            <person name="Grigoriev I."/>
        </authorList>
    </citation>
    <scope>NUCLEOTIDE SEQUENCE</scope>
    <source>
        <strain evidence="19">CBS 115976</strain>
    </source>
</reference>
<dbReference type="PANTHER" id="PTHR33353:SF10">
    <property type="entry name" value="ENDO-BETA-1,4-GLUCANASE D"/>
    <property type="match status" value="1"/>
</dbReference>
<dbReference type="Pfam" id="PF03443">
    <property type="entry name" value="AA9"/>
    <property type="match status" value="1"/>
</dbReference>
<dbReference type="Gene3D" id="2.70.50.70">
    <property type="match status" value="1"/>
</dbReference>
<dbReference type="PANTHER" id="PTHR33353">
    <property type="entry name" value="PUTATIVE (AFU_ORTHOLOGUE AFUA_1G12560)-RELATED"/>
    <property type="match status" value="1"/>
</dbReference>
<dbReference type="GO" id="GO:0030245">
    <property type="term" value="P:cellulose catabolic process"/>
    <property type="evidence" value="ECO:0007669"/>
    <property type="project" value="UniProtKB-KW"/>
</dbReference>
<evidence type="ECO:0000256" key="3">
    <source>
        <dbReference type="ARBA" id="ARBA00022525"/>
    </source>
</evidence>
<evidence type="ECO:0000256" key="7">
    <source>
        <dbReference type="ARBA" id="ARBA00023002"/>
    </source>
</evidence>
<protein>
    <recommendedName>
        <fullName evidence="15">lytic cellulose monooxygenase (C4-dehydrogenating)</fullName>
        <ecNumber evidence="15">1.14.99.56</ecNumber>
    </recommendedName>
</protein>
<dbReference type="InterPro" id="IPR005103">
    <property type="entry name" value="AA9_LPMO"/>
</dbReference>
<feature type="signal peptide" evidence="17">
    <location>
        <begin position="1"/>
        <end position="15"/>
    </location>
</feature>
<keyword evidence="7" id="KW-0560">Oxidoreductase</keyword>
<dbReference type="GO" id="GO:0046872">
    <property type="term" value="F:metal ion binding"/>
    <property type="evidence" value="ECO:0007669"/>
    <property type="project" value="UniProtKB-KW"/>
</dbReference>
<evidence type="ECO:0000256" key="16">
    <source>
        <dbReference type="SAM" id="MobiDB-lite"/>
    </source>
</evidence>
<evidence type="ECO:0000256" key="13">
    <source>
        <dbReference type="ARBA" id="ARBA00044502"/>
    </source>
</evidence>
<evidence type="ECO:0000256" key="9">
    <source>
        <dbReference type="ARBA" id="ARBA00023033"/>
    </source>
</evidence>
<name>A0A6A6TZF4_9PEZI</name>
<evidence type="ECO:0000259" key="18">
    <source>
        <dbReference type="Pfam" id="PF03443"/>
    </source>
</evidence>
<keyword evidence="8" id="KW-0186">Copper</keyword>
<dbReference type="Proteomes" id="UP000799302">
    <property type="component" value="Unassembled WGS sequence"/>
</dbReference>
<dbReference type="EC" id="1.14.99.56" evidence="15"/>
<evidence type="ECO:0000256" key="14">
    <source>
        <dbReference type="ARBA" id="ARBA00045077"/>
    </source>
</evidence>
<evidence type="ECO:0000256" key="12">
    <source>
        <dbReference type="ARBA" id="ARBA00023326"/>
    </source>
</evidence>
<evidence type="ECO:0000256" key="6">
    <source>
        <dbReference type="ARBA" id="ARBA00023001"/>
    </source>
</evidence>
<dbReference type="EMBL" id="MU004240">
    <property type="protein sequence ID" value="KAF2665455.1"/>
    <property type="molecule type" value="Genomic_DNA"/>
</dbReference>
<comment type="subcellular location">
    <subcellularLocation>
        <location evidence="2">Secreted</location>
    </subcellularLocation>
</comment>
<evidence type="ECO:0000256" key="1">
    <source>
        <dbReference type="ARBA" id="ARBA00001973"/>
    </source>
</evidence>
<keyword evidence="6" id="KW-0136">Cellulose degradation</keyword>
<keyword evidence="9" id="KW-0503">Monooxygenase</keyword>
<accession>A0A6A6TZF4</accession>
<evidence type="ECO:0000256" key="11">
    <source>
        <dbReference type="ARBA" id="ARBA00023277"/>
    </source>
</evidence>
<feature type="chain" id="PRO_5025384911" description="lytic cellulose monooxygenase (C4-dehydrogenating)" evidence="17">
    <location>
        <begin position="16"/>
        <end position="359"/>
    </location>
</feature>
<feature type="region of interest" description="Disordered" evidence="16">
    <location>
        <begin position="325"/>
        <end position="359"/>
    </location>
</feature>
<organism evidence="19 20">
    <name type="scientific">Microthyrium microscopicum</name>
    <dbReference type="NCBI Taxonomy" id="703497"/>
    <lineage>
        <taxon>Eukaryota</taxon>
        <taxon>Fungi</taxon>
        <taxon>Dikarya</taxon>
        <taxon>Ascomycota</taxon>
        <taxon>Pezizomycotina</taxon>
        <taxon>Dothideomycetes</taxon>
        <taxon>Dothideomycetes incertae sedis</taxon>
        <taxon>Microthyriales</taxon>
        <taxon>Microthyriaceae</taxon>
        <taxon>Microthyrium</taxon>
    </lineage>
</organism>
<keyword evidence="5 17" id="KW-0732">Signal</keyword>
<keyword evidence="4" id="KW-0479">Metal-binding</keyword>
<proteinExistence type="inferred from homology"/>
<comment type="similarity">
    <text evidence="13">Belongs to the polysaccharide monooxygenase AA9 family.</text>
</comment>
<keyword evidence="11" id="KW-0119">Carbohydrate metabolism</keyword>
<dbReference type="AlphaFoldDB" id="A0A6A6TZF4"/>